<dbReference type="InterPro" id="IPR057525">
    <property type="entry name" value="UTP20_C"/>
</dbReference>
<dbReference type="GO" id="GO:0032040">
    <property type="term" value="C:small-subunit processome"/>
    <property type="evidence" value="ECO:0007669"/>
    <property type="project" value="TreeGrafter"/>
</dbReference>
<feature type="non-terminal residue" evidence="5">
    <location>
        <position position="1"/>
    </location>
</feature>
<dbReference type="Pfam" id="PF23099">
    <property type="entry name" value="UTP20_C"/>
    <property type="match status" value="1"/>
</dbReference>
<dbReference type="Proteomes" id="UP000502823">
    <property type="component" value="Unassembled WGS sequence"/>
</dbReference>
<dbReference type="InParanoid" id="A0A6L2Q3P4"/>
<dbReference type="FunCoup" id="A0A6L2Q3P4">
    <property type="interactions" value="1481"/>
</dbReference>
<proteinExistence type="predicted"/>
<dbReference type="InterPro" id="IPR052575">
    <property type="entry name" value="SSU_processome_comp_20"/>
</dbReference>
<feature type="domain" description="U3 small nucleolar RNA-associated protein 20 N-terminal" evidence="2">
    <location>
        <begin position="1"/>
        <end position="582"/>
    </location>
</feature>
<dbReference type="PANTHER" id="PTHR17695">
    <property type="entry name" value="SMALL SUBUNIT PROCESSOME COMPONENT 20 HOMOLOG"/>
    <property type="match status" value="1"/>
</dbReference>
<evidence type="ECO:0000259" key="2">
    <source>
        <dbReference type="Pfam" id="PF07539"/>
    </source>
</evidence>
<dbReference type="Gene3D" id="1.25.10.10">
    <property type="entry name" value="Leucine-rich Repeat Variant"/>
    <property type="match status" value="1"/>
</dbReference>
<dbReference type="InterPro" id="IPR016024">
    <property type="entry name" value="ARM-type_fold"/>
</dbReference>
<dbReference type="InterPro" id="IPR046523">
    <property type="entry name" value="UTP20_dom"/>
</dbReference>
<gene>
    <name evidence="5" type="ORF">Cfor_08037</name>
</gene>
<feature type="domain" description="U3 small nucleolar RNA-associated protein 20 C-terminal" evidence="4">
    <location>
        <begin position="1479"/>
        <end position="1849"/>
    </location>
</feature>
<feature type="coiled-coil region" evidence="1">
    <location>
        <begin position="1800"/>
        <end position="1854"/>
    </location>
</feature>
<evidence type="ECO:0000313" key="5">
    <source>
        <dbReference type="EMBL" id="GFG39014.1"/>
    </source>
</evidence>
<evidence type="ECO:0000259" key="4">
    <source>
        <dbReference type="Pfam" id="PF23099"/>
    </source>
</evidence>
<name>A0A6L2Q3P4_COPFO</name>
<dbReference type="GO" id="GO:0030686">
    <property type="term" value="C:90S preribosome"/>
    <property type="evidence" value="ECO:0007669"/>
    <property type="project" value="TreeGrafter"/>
</dbReference>
<evidence type="ECO:0000313" key="6">
    <source>
        <dbReference type="Proteomes" id="UP000502823"/>
    </source>
</evidence>
<organism evidence="5 6">
    <name type="scientific">Coptotermes formosanus</name>
    <name type="common">Formosan subterranean termite</name>
    <dbReference type="NCBI Taxonomy" id="36987"/>
    <lineage>
        <taxon>Eukaryota</taxon>
        <taxon>Metazoa</taxon>
        <taxon>Ecdysozoa</taxon>
        <taxon>Arthropoda</taxon>
        <taxon>Hexapoda</taxon>
        <taxon>Insecta</taxon>
        <taxon>Pterygota</taxon>
        <taxon>Neoptera</taxon>
        <taxon>Polyneoptera</taxon>
        <taxon>Dictyoptera</taxon>
        <taxon>Blattodea</taxon>
        <taxon>Blattoidea</taxon>
        <taxon>Termitoidae</taxon>
        <taxon>Rhinotermitidae</taxon>
        <taxon>Coptotermes</taxon>
    </lineage>
</organism>
<dbReference type="PANTHER" id="PTHR17695:SF11">
    <property type="entry name" value="SMALL SUBUNIT PROCESSOME COMPONENT 20 HOMOLOG"/>
    <property type="match status" value="1"/>
</dbReference>
<comment type="caution">
    <text evidence="5">The sequence shown here is derived from an EMBL/GenBank/DDBJ whole genome shotgun (WGS) entry which is preliminary data.</text>
</comment>
<feature type="domain" description="U3 small nucleolar RNA-associated protein 20" evidence="3">
    <location>
        <begin position="905"/>
        <end position="1122"/>
    </location>
</feature>
<evidence type="ECO:0000256" key="1">
    <source>
        <dbReference type="SAM" id="Coils"/>
    </source>
</evidence>
<dbReference type="Pfam" id="PF20416">
    <property type="entry name" value="UTP20"/>
    <property type="match status" value="1"/>
</dbReference>
<dbReference type="OrthoDB" id="8196059at2759"/>
<dbReference type="Pfam" id="PF07539">
    <property type="entry name" value="UTP20_N"/>
    <property type="match status" value="1"/>
</dbReference>
<dbReference type="SUPFAM" id="SSF48371">
    <property type="entry name" value="ARM repeat"/>
    <property type="match status" value="2"/>
</dbReference>
<dbReference type="InterPro" id="IPR011430">
    <property type="entry name" value="UTP20_N"/>
</dbReference>
<sequence length="1869" mass="212135">EHVYRLIDDKTFKTELTVFRIDKESELIQTEHRTELMPFVMRILFSKMLTRTGVKSAASGQLRCSLVLQYLAGCHESEMFLFVEMAFKVYAKFIKDCSSVLFDFTDDPVTMVDSILESMDIEHIIPPKHLQSSLNLLSVILEKFGRLMGQRLLPYLLRVLFCISAIVQGALACRDMVHPGYLTTLLTLRNTCQGIAAHFFEHFDNYAWNEVEVDTVFRILVWPWLEKLPVEGIHSPTALLKLFLVWSKHPRYFVLLAKHADGNKGLTPLPYLMNLLLRTQTHRSVTTAVMELVERLLTLQDYQEEMTEDTDVAPDIPVQQKLQVDSEAVARLPLCENLNYGSCLLLPHIPAILEYLEHKLGSVKHRSLGPRDMAILSRVTELVWDASASNTLLRLLLPLLGKKTHAGEETVSRLIITLDNLLRNVTQPEKHIRSLAPLFGAVNTPGPRKLLNKLLITIAKCCSEARKADLFATAQLISKLNAFDAKWVEQPDFNQRLDGFKEVHDMLEKGQIDLELGVVIIHNCFHFIRTEKDLSLKDSAGYCLRKVAPAVCLKYRDVALDVEFLVSETVLLLARAGIRDKNETVQQESIKLLGEMARECNELHPVLQDLSKLANKADPEVDFFENLLHLQSHRKSRALLKFCQVAKGLKKAPNPRTLTHFILPLASAYLCSEKYAHKNNIVDAAVETIGTMCQLLPWHQYETILRFYLTKLRYEVDFQKQLVRTVVAILDAFHFDLSRAQIYAVQHKGENIEMGHVELMQVEVNDKKDVSVGSIPYPSGSVMTVPINKNDKESGETGILDSVEDNTNKTIEEAGPEELVDRLEGLLDLEDVVCKVEEKECDATHEMASAPVPAVTRNTVLNMSVATHVVQTITTGLLPQIHHVMAQLTQEELSHKVNKKQTTLDKEDEGILRVPIALAAVKLLQHLPSHMLDHNLPGILLKLCTFLKSRLESVRRVTRETLQKIMLTLGPKYLGTLLHEMSVMLTRGYQVHVLIYTIHAVLVSLKNLFQPGDIDCNLQCILELCKKDLFGAIAEEKEVNQITGKVQEARKIKSYDTFQILAQFVTEKCLLDLIAPLREILLHSHSFKVIHKCSECLRRVVLGLADNTFVPVESLLIFMYGIASESIPDLTLGLKKEEITPAQKELLSRQCPDSFIIPQAPKNRSGFNITARTSTRTNAHVLVEFGLRLFHIVLKRDKLRTGDFRPHIDPMVPILCDCFRVQHIKVTTVALHCMSWVLRMDLPALRENIQNVVTLVFKLLHKYAAAGLSKGDNFDVVVAAFKVVAVLLRDVNYLAIGDEQMKTLLLYAEQYMCDFNRQATAFSLLKAVLARKLVAPEIHDVMNKVAKLSITSEFAHVRLQARQVFHQFLLDYPLGKKLEHHLAFYISQLNYEVQSGRESALEMVLSIITSFPIDVLTAHSGLLFITLGAQLVNDDSPECRKMVAHCLKTMLERLEINARSQLFDILLVWLKDKKVEHSRLAAQLCGIFVTVEKSDFENRLPKLFLLIVQQFNADFLVDNQPGRYVRIAQSNDGNLVNMVKDEQMGDHLLFQVLQLLLKICIFCPNILTESKWQDDLETVTENAQGLLAHPHEWIRLAAAQLLGHIFSSLNVNKVAAAVASCHHSVSRNECGYFYRESKQRLKSLVLDLCAQLQPHAVTAELVEQVVKDLVFLGRVLKNVSVEGQKDETEEQDSEDVSDNQTKLSLLWMIRRMRKIVSVEIVQAPKSTAMRTAVFKWIGAIALDLGCDGLPPVAYQLLAPLSRELARPDESESGKQLCQLAKQVSDLIKKKLGIEVYMRHISRLQANLAIRRADRKKLRAQEVLTDPEKAAKRKIKKHLKKREVKKKRIEKLRGQKFRRTKRKEFQIEDI</sequence>
<accession>A0A6L2Q3P4</accession>
<protein>
    <submittedName>
        <fullName evidence="5">Uncharacterized protein</fullName>
    </submittedName>
</protein>
<reference evidence="6" key="1">
    <citation type="submission" date="2020-01" db="EMBL/GenBank/DDBJ databases">
        <title>Draft genome sequence of the Termite Coptotermes fromosanus.</title>
        <authorList>
            <person name="Itakura S."/>
            <person name="Yosikawa Y."/>
            <person name="Umezawa K."/>
        </authorList>
    </citation>
    <scope>NUCLEOTIDE SEQUENCE [LARGE SCALE GENOMIC DNA]</scope>
</reference>
<evidence type="ECO:0000259" key="3">
    <source>
        <dbReference type="Pfam" id="PF20416"/>
    </source>
</evidence>
<keyword evidence="6" id="KW-1185">Reference proteome</keyword>
<dbReference type="EMBL" id="BLKM01000841">
    <property type="protein sequence ID" value="GFG39014.1"/>
    <property type="molecule type" value="Genomic_DNA"/>
</dbReference>
<dbReference type="InterPro" id="IPR011989">
    <property type="entry name" value="ARM-like"/>
</dbReference>
<keyword evidence="1" id="KW-0175">Coiled coil</keyword>